<organism evidence="2 3">
    <name type="scientific">Blastococcus brunescens</name>
    <dbReference type="NCBI Taxonomy" id="1564165"/>
    <lineage>
        <taxon>Bacteria</taxon>
        <taxon>Bacillati</taxon>
        <taxon>Actinomycetota</taxon>
        <taxon>Actinomycetes</taxon>
        <taxon>Geodermatophilales</taxon>
        <taxon>Geodermatophilaceae</taxon>
        <taxon>Blastococcus</taxon>
    </lineage>
</organism>
<name>A0ABZ1B7A2_9ACTN</name>
<dbReference type="InterPro" id="IPR036691">
    <property type="entry name" value="Endo/exonu/phosph_ase_sf"/>
</dbReference>
<feature type="compositionally biased region" description="Pro residues" evidence="1">
    <location>
        <begin position="95"/>
        <end position="105"/>
    </location>
</feature>
<evidence type="ECO:0008006" key="4">
    <source>
        <dbReference type="Google" id="ProtNLM"/>
    </source>
</evidence>
<dbReference type="Proteomes" id="UP001324287">
    <property type="component" value="Chromosome"/>
</dbReference>
<evidence type="ECO:0000313" key="2">
    <source>
        <dbReference type="EMBL" id="WRL66257.1"/>
    </source>
</evidence>
<feature type="compositionally biased region" description="Basic residues" evidence="1">
    <location>
        <begin position="1"/>
        <end position="12"/>
    </location>
</feature>
<dbReference type="PANTHER" id="PTHR42834:SF1">
    <property type="entry name" value="ENDONUCLEASE_EXONUCLEASE_PHOSPHATASE FAMILY PROTEIN (AFU_ORTHOLOGUE AFUA_3G09210)"/>
    <property type="match status" value="1"/>
</dbReference>
<sequence>MAPVPGRRHGRRVFAPQNTRPESPDEVGGDVQLGAFNVLNYFLTFGGVGRGAANQAEFEEQAAKIVTAINEMDADVLALMEIEDTDSTGLTPGTPTRPSPTWSPG</sequence>
<dbReference type="RefSeq" id="WP_324277572.1">
    <property type="nucleotide sequence ID" value="NZ_CP141261.1"/>
</dbReference>
<dbReference type="EMBL" id="CP141261">
    <property type="protein sequence ID" value="WRL66257.1"/>
    <property type="molecule type" value="Genomic_DNA"/>
</dbReference>
<protein>
    <recommendedName>
        <fullName evidence="4">Endonuclease/exonuclease/phosphatase domain-containing protein</fullName>
    </recommendedName>
</protein>
<gene>
    <name evidence="2" type="ORF">U6N30_12770</name>
</gene>
<dbReference type="PANTHER" id="PTHR42834">
    <property type="entry name" value="ENDONUCLEASE/EXONUCLEASE/PHOSPHATASE FAMILY PROTEIN (AFU_ORTHOLOGUE AFUA_3G09210)"/>
    <property type="match status" value="1"/>
</dbReference>
<dbReference type="SUPFAM" id="SSF56219">
    <property type="entry name" value="DNase I-like"/>
    <property type="match status" value="1"/>
</dbReference>
<keyword evidence="3" id="KW-1185">Reference proteome</keyword>
<proteinExistence type="predicted"/>
<feature type="region of interest" description="Disordered" evidence="1">
    <location>
        <begin position="1"/>
        <end position="27"/>
    </location>
</feature>
<evidence type="ECO:0000313" key="3">
    <source>
        <dbReference type="Proteomes" id="UP001324287"/>
    </source>
</evidence>
<evidence type="ECO:0000256" key="1">
    <source>
        <dbReference type="SAM" id="MobiDB-lite"/>
    </source>
</evidence>
<accession>A0ABZ1B7A2</accession>
<feature type="region of interest" description="Disordered" evidence="1">
    <location>
        <begin position="83"/>
        <end position="105"/>
    </location>
</feature>
<reference evidence="2 3" key="1">
    <citation type="submission" date="2023-12" db="EMBL/GenBank/DDBJ databases">
        <title>Blastococcus brunescens sp. nov., an actonobacterium isolated from sandstone collected in sahara desert.</title>
        <authorList>
            <person name="Gtari M."/>
            <person name="Ghodhbane F."/>
        </authorList>
    </citation>
    <scope>NUCLEOTIDE SEQUENCE [LARGE SCALE GENOMIC DNA]</scope>
    <source>
        <strain evidence="2 3">BMG 8361</strain>
    </source>
</reference>